<dbReference type="Gene3D" id="3.40.50.1820">
    <property type="entry name" value="alpha/beta hydrolase"/>
    <property type="match status" value="1"/>
</dbReference>
<keyword evidence="1" id="KW-0732">Signal</keyword>
<dbReference type="InterPro" id="IPR000073">
    <property type="entry name" value="AB_hydrolase_1"/>
</dbReference>
<keyword evidence="4" id="KW-1185">Reference proteome</keyword>
<sequence>MVYLARTVGAVLLALSTFAGAQTPAAMPKDTPELLDVGSYRVQLVSKGAGPYTVIFESGFGRDLNVWRDVAPQVARSNRVITYSRAGHGRSEARPGTPTVASRTDELEQVIAAAGVRPPFVLVGHSYGGFLIRSYAARHPAQIAGMVFVDPSDEHQSTELRKLDAAAVDNDARLLVQYMPPKFQPELAQVQAILDSGNLPLAGPLPDVPVVVLTSVQRREQPQLFLETPAAVDVWRDLHARFFRGFRRGSHVVTPDSGHNIHQEQPQLVVAAIAQVIAAADTARADEAAGKQ</sequence>
<proteinExistence type="predicted"/>
<dbReference type="Proteomes" id="UP000540787">
    <property type="component" value="Unassembled WGS sequence"/>
</dbReference>
<evidence type="ECO:0000259" key="2">
    <source>
        <dbReference type="Pfam" id="PF00561"/>
    </source>
</evidence>
<gene>
    <name evidence="3" type="ORF">HD842_002329</name>
</gene>
<dbReference type="PANTHER" id="PTHR43798">
    <property type="entry name" value="MONOACYLGLYCEROL LIPASE"/>
    <property type="match status" value="1"/>
</dbReference>
<name>A0A7X0CEH0_9BURK</name>
<dbReference type="RefSeq" id="WP_183554531.1">
    <property type="nucleotide sequence ID" value="NZ_JACHBX010000002.1"/>
</dbReference>
<dbReference type="EMBL" id="JACHBX010000002">
    <property type="protein sequence ID" value="MBB6134187.1"/>
    <property type="molecule type" value="Genomic_DNA"/>
</dbReference>
<dbReference type="InterPro" id="IPR029058">
    <property type="entry name" value="AB_hydrolase_fold"/>
</dbReference>
<accession>A0A7X0CEH0</accession>
<feature type="chain" id="PRO_5030912829" evidence="1">
    <location>
        <begin position="22"/>
        <end position="292"/>
    </location>
</feature>
<comment type="caution">
    <text evidence="3">The sequence shown here is derived from an EMBL/GenBank/DDBJ whole genome shotgun (WGS) entry which is preliminary data.</text>
</comment>
<evidence type="ECO:0000313" key="3">
    <source>
        <dbReference type="EMBL" id="MBB6134187.1"/>
    </source>
</evidence>
<dbReference type="InterPro" id="IPR050266">
    <property type="entry name" value="AB_hydrolase_sf"/>
</dbReference>
<reference evidence="3 4" key="1">
    <citation type="submission" date="2020-08" db="EMBL/GenBank/DDBJ databases">
        <title>The Agave Microbiome: Exploring the role of microbial communities in plant adaptations to desert environments.</title>
        <authorList>
            <person name="Partida-Martinez L.P."/>
        </authorList>
    </citation>
    <scope>NUCLEOTIDE SEQUENCE [LARGE SCALE GENOMIC DNA]</scope>
    <source>
        <strain evidence="3 4">AT3.2</strain>
    </source>
</reference>
<dbReference type="SUPFAM" id="SSF53474">
    <property type="entry name" value="alpha/beta-Hydrolases"/>
    <property type="match status" value="1"/>
</dbReference>
<protein>
    <submittedName>
        <fullName evidence="3">Pimeloyl-ACP methyl ester carboxylesterase</fullName>
    </submittedName>
</protein>
<evidence type="ECO:0000313" key="4">
    <source>
        <dbReference type="Proteomes" id="UP000540787"/>
    </source>
</evidence>
<feature type="domain" description="AB hydrolase-1" evidence="2">
    <location>
        <begin position="53"/>
        <end position="163"/>
    </location>
</feature>
<organism evidence="3 4">
    <name type="scientific">Massilia aurea</name>
    <dbReference type="NCBI Taxonomy" id="373040"/>
    <lineage>
        <taxon>Bacteria</taxon>
        <taxon>Pseudomonadati</taxon>
        <taxon>Pseudomonadota</taxon>
        <taxon>Betaproteobacteria</taxon>
        <taxon>Burkholderiales</taxon>
        <taxon>Oxalobacteraceae</taxon>
        <taxon>Telluria group</taxon>
        <taxon>Massilia</taxon>
    </lineage>
</organism>
<evidence type="ECO:0000256" key="1">
    <source>
        <dbReference type="SAM" id="SignalP"/>
    </source>
</evidence>
<dbReference type="PANTHER" id="PTHR43798:SF33">
    <property type="entry name" value="HYDROLASE, PUTATIVE (AFU_ORTHOLOGUE AFUA_2G14860)-RELATED"/>
    <property type="match status" value="1"/>
</dbReference>
<dbReference type="Pfam" id="PF00561">
    <property type="entry name" value="Abhydrolase_1"/>
    <property type="match status" value="1"/>
</dbReference>
<feature type="signal peptide" evidence="1">
    <location>
        <begin position="1"/>
        <end position="21"/>
    </location>
</feature>
<dbReference type="GO" id="GO:0016020">
    <property type="term" value="C:membrane"/>
    <property type="evidence" value="ECO:0007669"/>
    <property type="project" value="TreeGrafter"/>
</dbReference>
<dbReference type="AlphaFoldDB" id="A0A7X0CEH0"/>